<protein>
    <submittedName>
        <fullName evidence="1">Uncharacterized protein</fullName>
    </submittedName>
</protein>
<evidence type="ECO:0000313" key="1">
    <source>
        <dbReference type="EMBL" id="STZ72502.1"/>
    </source>
</evidence>
<reference evidence="1 2" key="1">
    <citation type="submission" date="2018-06" db="EMBL/GenBank/DDBJ databases">
        <authorList>
            <consortium name="Pathogen Informatics"/>
            <person name="Doyle S."/>
        </authorList>
    </citation>
    <scope>NUCLEOTIDE SEQUENCE [LARGE SCALE GENOMIC DNA]</scope>
    <source>
        <strain evidence="1 2">NCTC1542</strain>
    </source>
</reference>
<gene>
    <name evidence="1" type="ORF">NCTC1542_00039</name>
</gene>
<dbReference type="Proteomes" id="UP000255389">
    <property type="component" value="Unassembled WGS sequence"/>
</dbReference>
<dbReference type="AlphaFoldDB" id="A0A378U7W4"/>
<proteinExistence type="predicted"/>
<evidence type="ECO:0000313" key="2">
    <source>
        <dbReference type="Proteomes" id="UP000255389"/>
    </source>
</evidence>
<accession>A0A378U7W4</accession>
<name>A0A378U7W4_MYCFO</name>
<dbReference type="EMBL" id="UGQY01000001">
    <property type="protein sequence ID" value="STZ72502.1"/>
    <property type="molecule type" value="Genomic_DNA"/>
</dbReference>
<sequence>MQPGSVIPPAVSRSRTDLLHGAALTGGISSGCELKILVSEPKNRILIDPFGGAQESAPPVVVLDVFRWHRVTASQQVA</sequence>
<organism evidence="1 2">
    <name type="scientific">Mycolicibacterium fortuitum</name>
    <name type="common">Mycobacterium fortuitum</name>
    <dbReference type="NCBI Taxonomy" id="1766"/>
    <lineage>
        <taxon>Bacteria</taxon>
        <taxon>Bacillati</taxon>
        <taxon>Actinomycetota</taxon>
        <taxon>Actinomycetes</taxon>
        <taxon>Mycobacteriales</taxon>
        <taxon>Mycobacteriaceae</taxon>
        <taxon>Mycolicibacterium</taxon>
    </lineage>
</organism>